<evidence type="ECO:0000313" key="12">
    <source>
        <dbReference type="Proteomes" id="UP001254608"/>
    </source>
</evidence>
<organism evidence="11 12">
    <name type="scientific">Banduia mediterranea</name>
    <dbReference type="NCBI Taxonomy" id="3075609"/>
    <lineage>
        <taxon>Bacteria</taxon>
        <taxon>Pseudomonadati</taxon>
        <taxon>Pseudomonadota</taxon>
        <taxon>Gammaproteobacteria</taxon>
        <taxon>Nevskiales</taxon>
        <taxon>Algiphilaceae</taxon>
        <taxon>Banduia</taxon>
    </lineage>
</organism>
<comment type="subcellular location">
    <subcellularLocation>
        <location evidence="10">Cell membrane</location>
        <topology evidence="10">Peripheral membrane protein</topology>
    </subcellularLocation>
    <subcellularLocation>
        <location evidence="2">Membrane</location>
        <topology evidence="2">Peripheral membrane protein</topology>
    </subcellularLocation>
</comment>
<dbReference type="NCBIfam" id="TIGR01146">
    <property type="entry name" value="ATPsyn_F1gamma"/>
    <property type="match status" value="1"/>
</dbReference>
<reference evidence="11 12" key="1">
    <citation type="submission" date="2023-09" db="EMBL/GenBank/DDBJ databases">
        <authorList>
            <person name="Rey-Velasco X."/>
        </authorList>
    </citation>
    <scope>NUCLEOTIDE SEQUENCE [LARGE SCALE GENOMIC DNA]</scope>
    <source>
        <strain evidence="11 12">W345</strain>
    </source>
</reference>
<evidence type="ECO:0000313" key="11">
    <source>
        <dbReference type="EMBL" id="MDT0495948.1"/>
    </source>
</evidence>
<dbReference type="HAMAP" id="MF_00815">
    <property type="entry name" value="ATP_synth_gamma_bact"/>
    <property type="match status" value="1"/>
</dbReference>
<keyword evidence="9 10" id="KW-0066">ATP synthesis</keyword>
<dbReference type="PANTHER" id="PTHR11693:SF22">
    <property type="entry name" value="ATP SYNTHASE SUBUNIT GAMMA, MITOCHONDRIAL"/>
    <property type="match status" value="1"/>
</dbReference>
<evidence type="ECO:0000256" key="2">
    <source>
        <dbReference type="ARBA" id="ARBA00004170"/>
    </source>
</evidence>
<dbReference type="RefSeq" id="WP_311363340.1">
    <property type="nucleotide sequence ID" value="NZ_JAVRIC010000001.1"/>
</dbReference>
<dbReference type="InterPro" id="IPR023632">
    <property type="entry name" value="ATP_synth_F1_gsu_CS"/>
</dbReference>
<evidence type="ECO:0000256" key="4">
    <source>
        <dbReference type="ARBA" id="ARBA00022448"/>
    </source>
</evidence>
<evidence type="ECO:0000256" key="6">
    <source>
        <dbReference type="ARBA" id="ARBA00023065"/>
    </source>
</evidence>
<sequence>MANAKEIRGKIKSVKNTQKITRAMEKVAMSKMRKAQERMSAARPYSERIRRTIGHLAHANPEYKHPFMLDRKVKRVAILVVSTDRGLCGGLNVNTFRQVVRALRDYKDQNVDCELSVIGAKGVSFFKRFGAKLSAQATHLGDRPHLEDLLGTIKVLTDAYREGEVDRVFIASAAFVNTMTQKADLVQLLPVQPVDDTENLLENWDYIYEPESSELLDTVLQRYVESQVYQGVIENVACEQSARMVAMKAATDNAGKIISQLELAYNKARQASITKELAEIVGGAAAV</sequence>
<comment type="similarity">
    <text evidence="3 10">Belongs to the ATPase gamma chain family.</text>
</comment>
<dbReference type="CDD" id="cd12151">
    <property type="entry name" value="F1-ATPase_gamma"/>
    <property type="match status" value="1"/>
</dbReference>
<evidence type="ECO:0000256" key="9">
    <source>
        <dbReference type="ARBA" id="ARBA00023310"/>
    </source>
</evidence>
<protein>
    <recommendedName>
        <fullName evidence="10">ATP synthase gamma chain</fullName>
    </recommendedName>
    <alternativeName>
        <fullName evidence="10">ATP synthase F1 sector gamma subunit</fullName>
    </alternativeName>
    <alternativeName>
        <fullName evidence="10">F-ATPase gamma subunit</fullName>
    </alternativeName>
</protein>
<dbReference type="Gene3D" id="3.40.1380.10">
    <property type="match status" value="1"/>
</dbReference>
<accession>A0ABU2WDJ1</accession>
<keyword evidence="4 10" id="KW-0813">Transport</keyword>
<comment type="subunit">
    <text evidence="10">F-type ATPases have 2 components, CF(1) - the catalytic core - and CF(0) - the membrane proton channel. CF(1) has five subunits: alpha(3), beta(3), gamma(1), delta(1), epsilon(1). CF(0) has three main subunits: a, b and c.</text>
</comment>
<evidence type="ECO:0000256" key="10">
    <source>
        <dbReference type="HAMAP-Rule" id="MF_00815"/>
    </source>
</evidence>
<dbReference type="InterPro" id="IPR035968">
    <property type="entry name" value="ATP_synth_F1_ATPase_gsu"/>
</dbReference>
<keyword evidence="12" id="KW-1185">Reference proteome</keyword>
<dbReference type="Proteomes" id="UP001254608">
    <property type="component" value="Unassembled WGS sequence"/>
</dbReference>
<keyword evidence="6 10" id="KW-0406">Ion transport</keyword>
<evidence type="ECO:0000256" key="7">
    <source>
        <dbReference type="ARBA" id="ARBA00023136"/>
    </source>
</evidence>
<dbReference type="NCBIfam" id="NF004144">
    <property type="entry name" value="PRK05621.1-1"/>
    <property type="match status" value="1"/>
</dbReference>
<evidence type="ECO:0000256" key="5">
    <source>
        <dbReference type="ARBA" id="ARBA00022781"/>
    </source>
</evidence>
<keyword evidence="7 10" id="KW-0472">Membrane</keyword>
<proteinExistence type="inferred from homology"/>
<gene>
    <name evidence="10 11" type="primary">atpG</name>
    <name evidence="11" type="ORF">RM530_01020</name>
</gene>
<keyword evidence="5 10" id="KW-0375">Hydrogen ion transport</keyword>
<comment type="caution">
    <text evidence="11">The sequence shown here is derived from an EMBL/GenBank/DDBJ whole genome shotgun (WGS) entry which is preliminary data.</text>
</comment>
<keyword evidence="8 10" id="KW-0139">CF(1)</keyword>
<evidence type="ECO:0000256" key="1">
    <source>
        <dbReference type="ARBA" id="ARBA00003456"/>
    </source>
</evidence>
<dbReference type="EMBL" id="JAVRIC010000001">
    <property type="protein sequence ID" value="MDT0495948.1"/>
    <property type="molecule type" value="Genomic_DNA"/>
</dbReference>
<dbReference type="PRINTS" id="PR00126">
    <property type="entry name" value="ATPASEGAMMA"/>
</dbReference>
<dbReference type="InterPro" id="IPR000131">
    <property type="entry name" value="ATP_synth_F1_gsu"/>
</dbReference>
<dbReference type="PANTHER" id="PTHR11693">
    <property type="entry name" value="ATP SYNTHASE GAMMA CHAIN"/>
    <property type="match status" value="1"/>
</dbReference>
<dbReference type="Gene3D" id="1.10.287.80">
    <property type="entry name" value="ATP synthase, gamma subunit, helix hairpin domain"/>
    <property type="match status" value="1"/>
</dbReference>
<evidence type="ECO:0000256" key="3">
    <source>
        <dbReference type="ARBA" id="ARBA00007681"/>
    </source>
</evidence>
<name>A0ABU2WDJ1_9GAMM</name>
<evidence type="ECO:0000256" key="8">
    <source>
        <dbReference type="ARBA" id="ARBA00023196"/>
    </source>
</evidence>
<dbReference type="SUPFAM" id="SSF52943">
    <property type="entry name" value="ATP synthase (F1-ATPase), gamma subunit"/>
    <property type="match status" value="1"/>
</dbReference>
<comment type="function">
    <text evidence="1 10">Produces ATP from ADP in the presence of a proton gradient across the membrane. The gamma chain is believed to be important in regulating ATPase activity and the flow of protons through the CF(0) complex.</text>
</comment>
<dbReference type="Pfam" id="PF00231">
    <property type="entry name" value="ATP-synt"/>
    <property type="match status" value="1"/>
</dbReference>
<keyword evidence="10" id="KW-1003">Cell membrane</keyword>
<dbReference type="PROSITE" id="PS00153">
    <property type="entry name" value="ATPASE_GAMMA"/>
    <property type="match status" value="1"/>
</dbReference>